<organism evidence="4 5">
    <name type="scientific">Fusobacterium animalis ATCC 51191</name>
    <dbReference type="NCBI Taxonomy" id="997347"/>
    <lineage>
        <taxon>Bacteria</taxon>
        <taxon>Fusobacteriati</taxon>
        <taxon>Fusobacteriota</taxon>
        <taxon>Fusobacteriia</taxon>
        <taxon>Fusobacteriales</taxon>
        <taxon>Fusobacteriaceae</taxon>
        <taxon>Fusobacterium</taxon>
    </lineage>
</organism>
<keyword evidence="1" id="KW-0175">Coiled coil</keyword>
<protein>
    <submittedName>
        <fullName evidence="4">Fusobacterium outer membrane protein</fullName>
    </submittedName>
</protein>
<dbReference type="InterPro" id="IPR053787">
    <property type="entry name" value="Autotransptr-assoc_N"/>
</dbReference>
<proteinExistence type="predicted"/>
<feature type="region of interest" description="Disordered" evidence="2">
    <location>
        <begin position="210"/>
        <end position="232"/>
    </location>
</feature>
<evidence type="ECO:0000313" key="4">
    <source>
        <dbReference type="EMBL" id="EGQ79244.1"/>
    </source>
</evidence>
<dbReference type="SUPFAM" id="SSF103515">
    <property type="entry name" value="Autotransporter"/>
    <property type="match status" value="1"/>
</dbReference>
<feature type="domain" description="Autotransporter" evidence="3">
    <location>
        <begin position="1872"/>
        <end position="2165"/>
    </location>
</feature>
<keyword evidence="5" id="KW-1185">Reference proteome</keyword>
<gene>
    <name evidence="4" type="ORF">HMPREF9094_1730</name>
</gene>
<comment type="caution">
    <text evidence="4">The sequence shown here is derived from an EMBL/GenBank/DDBJ whole genome shotgun (WGS) entry which is preliminary data.</text>
</comment>
<dbReference type="STRING" id="76859.RN98_10805"/>
<evidence type="ECO:0000256" key="2">
    <source>
        <dbReference type="SAM" id="MobiDB-lite"/>
    </source>
</evidence>
<dbReference type="PROSITE" id="PS51208">
    <property type="entry name" value="AUTOTRANSPORTER"/>
    <property type="match status" value="1"/>
</dbReference>
<dbReference type="Gene3D" id="2.40.128.130">
    <property type="entry name" value="Autotransporter beta-domain"/>
    <property type="match status" value="1"/>
</dbReference>
<accession>F9EP75</accession>
<feature type="coiled-coil region" evidence="1">
    <location>
        <begin position="61"/>
        <end position="99"/>
    </location>
</feature>
<dbReference type="InterPro" id="IPR005546">
    <property type="entry name" value="Autotransporte_beta"/>
</dbReference>
<dbReference type="HOGENOM" id="CLU_000258_0_0_0"/>
<dbReference type="InterPro" id="IPR036709">
    <property type="entry name" value="Autotransporte_beta_dom_sf"/>
</dbReference>
<dbReference type="EMBL" id="AFQD01000292">
    <property type="protein sequence ID" value="EGQ79244.1"/>
    <property type="molecule type" value="Genomic_DNA"/>
</dbReference>
<evidence type="ECO:0000259" key="3">
    <source>
        <dbReference type="PROSITE" id="PS51208"/>
    </source>
</evidence>
<dbReference type="Pfam" id="PF03797">
    <property type="entry name" value="Autotransporter"/>
    <property type="match status" value="1"/>
</dbReference>
<evidence type="ECO:0000256" key="1">
    <source>
        <dbReference type="SAM" id="Coils"/>
    </source>
</evidence>
<dbReference type="NCBIfam" id="NF033175">
    <property type="entry name" value="fuso_auto_Nterm"/>
    <property type="match status" value="1"/>
</dbReference>
<reference evidence="4 5" key="1">
    <citation type="submission" date="2011-05" db="EMBL/GenBank/DDBJ databases">
        <authorList>
            <person name="Muzny D."/>
            <person name="Qin X."/>
            <person name="Deng J."/>
            <person name="Jiang H."/>
            <person name="Liu Y."/>
            <person name="Qu J."/>
            <person name="Song X.-Z."/>
            <person name="Zhang L."/>
            <person name="Thornton R."/>
            <person name="Coyle M."/>
            <person name="Francisco L."/>
            <person name="Jackson L."/>
            <person name="Javaid M."/>
            <person name="Korchina V."/>
            <person name="Kovar C."/>
            <person name="Mata R."/>
            <person name="Mathew T."/>
            <person name="Ngo R."/>
            <person name="Nguyen L."/>
            <person name="Nguyen N."/>
            <person name="Okwuonu G."/>
            <person name="Ongeri F."/>
            <person name="Pham C."/>
            <person name="Simmons D."/>
            <person name="Wilczek-Boney K."/>
            <person name="Hale W."/>
            <person name="Jakkamsetti A."/>
            <person name="Pham P."/>
            <person name="Ruth R."/>
            <person name="San Lucas F."/>
            <person name="Warren J."/>
            <person name="Zhang J."/>
            <person name="Zhao Z."/>
            <person name="Zhou C."/>
            <person name="Zhu D."/>
            <person name="Lee S."/>
            <person name="Bess C."/>
            <person name="Blankenburg K."/>
            <person name="Forbes L."/>
            <person name="Fu Q."/>
            <person name="Gubbala S."/>
            <person name="Hirani K."/>
            <person name="Jayaseelan J.C."/>
            <person name="Lara F."/>
            <person name="Munidasa M."/>
            <person name="Palculict T."/>
            <person name="Patil S."/>
            <person name="Pu L.-L."/>
            <person name="Saada N."/>
            <person name="Tang L."/>
            <person name="Weissenberger G."/>
            <person name="Zhu Y."/>
            <person name="Hemphill L."/>
            <person name="Shang Y."/>
            <person name="Youmans B."/>
            <person name="Ayvaz T."/>
            <person name="Ross M."/>
            <person name="Santibanez J."/>
            <person name="Aqrawi P."/>
            <person name="Gross S."/>
            <person name="Joshi V."/>
            <person name="Fowler G."/>
            <person name="Nazareth L."/>
            <person name="Reid J."/>
            <person name="Worley K."/>
            <person name="Petrosino J."/>
            <person name="Highlander S."/>
            <person name="Gibbs R."/>
        </authorList>
    </citation>
    <scope>NUCLEOTIDE SEQUENCE [LARGE SCALE GENOMIC DNA]</scope>
    <source>
        <strain evidence="4 5">ATCC 51191</strain>
    </source>
</reference>
<dbReference type="PATRIC" id="fig|997347.4.peg.1605"/>
<evidence type="ECO:0000313" key="5">
    <source>
        <dbReference type="Proteomes" id="UP000005392"/>
    </source>
</evidence>
<dbReference type="SMART" id="SM00869">
    <property type="entry name" value="Autotransporter"/>
    <property type="match status" value="1"/>
</dbReference>
<sequence length="2165" mass="229949">MRSINLNKIEKDLKYLAKRYKRVKYSLGLAILFLMMGVSAFSEEAVAQKEIMSNEQIAESKGNLKNSIGNLQLKIDTARAENEKELKGLRLELIQLMEQGNQVVKSPWSSWQFGMNYIYSKWNGTYKGRGDKKAKEILTRNTSEDPLSKFTASSASNSSYGTTDLAMVSEPTAEIEVSAGIRPKSINKEAPSYAPVAPAGALPPFEPKLISPPAKPAAPEEVSPTTSSPPDINFKGKGFAQGAAVNMPRTNIVIQNYDSYDTVDKNTNAKGVLNIEVGNLAGGLRSRWWGSNLNGTTNPNVQMKAVTNVPNTATPGLTRGGFSAAGPGTFWLGDGTSTSSMNAFINELRDHNATISGNYVLTNKGGEGDTNRNVIFLSHNPAGVGNGTAAGTPGGPYDGQAQPLEKTATFNGTLTLHGTPNAFTGNTAHSDVTIGVEHQLWSRRAAGDWITEGAYSTFNNIGKITLASGNNLVGILIDVEAWGDGTLADNSGVPHKTKNNGTIEITNAQNSIGIDYGKYMDLTFKSELTVGNVIVGGKKNYGLRMANIFTGNPAYFDKGTTIKSGGADKKILVKGEENVGVSIAKFLSSAKDTNPIAGITEGLNIEVAGQKNIGFLRHKSYANNTGDMVFNAITMGTFTFGNGAKNSTLIRTDKYGIQVRKDISVTGKDNAGKDYTGVENTVLHSNGETQHINNYNTITVGKGFTQTTGMAATGSANSSIVNILNEGTISLQGKKSIGMYVDKFTQGKSIGTIKLSGENENVGISNKGKFTLSGTLEVNGKKSSGIYNTGETTIAVGTNPTDRTKITVSNGATALYSKGSGTKITSTAGNKLDITVNAGTTKEGLAVYAEDKSQVTLHNANINVVGGSAGVASYDTGTKVDLTGATLKYDGDGYAVYSDGKGTIDLKNSNIELRGSSTLMELDWSIAPGSRPIKTSGTNVKVFSNDVVAINVSNLGTQNISTLSALKSLLGVNITAGTEGGKTFNKYKELAIENGEINFDVVTDKAAADTTPGGFFFKKVLGQRLRLNVNNNLTARLSSAIANEFYNGQVVGLEANSSKQATSNTETKVNIANGKVVDVARTDGTNNGGVGVFINYGLVDNKGTINVEKDSVANSKGVGVYAVNSSEVTNNGNIAVSGKDGIGILGVAYRTDSSGNNVVNEFGSGASGQGKVNILNKGNINLDGQEATGIFAKNNKVGATLTNAVATNDTTGKITTTGIKSVGMSGEVANIINRGIINVNGQEGTGMFAKSNSRIENSGTINLIASTSASKPNIGMFTEDINTEIHNNKDIIGGNNTYGIYGKTVNIGTNGKIKVGDNSVGIYSNGQYSSSATPTVSLASGSTIEVGKDQSVGVFTTGKNQNISSQADMKIGDNSYGYVVKGTGTKLTINTSNPVTVGNDTVFAYSTDTTGNIENRATLTSTGSKNYGIYSAGTVTNLGDINFGSGVGNVGMYSVSGGRVINGNTAIKPTITVSASDKTNKLFGIGMAAGYTDDNGVLRQTGTVENYGTIKVEKDDGIGMYATGSGSKAINRGNIELSGKRTIGMYLDNNAIGENYGTIKTVPNPTNDGIIGVTALNGAVIKNYGTIEIKGNNNTGIYLVKGKREGADPIVTDGATGVKEKKQADTSKKISGVEIKAPGNGTATIIRDGKVVTPTYVDTTVASAKAPKVRVGSTELDLRASSLGNLPSVSMASELGMYVDTSGVNYTNPIKGLEKLTNLKKVNLIFGTEASRYTTSKNIQVGSNILKPYNDVITSLSVGGSEKKFAMTSAALTWIATGTQNNDDTFKSVYLVKIPYTSFAKDKDTYNFMDGLEKRYGVEGVGSREKALFDKLNAIGKGEPVLFAQAVDEMKGHQYSNIQQRVQSTGIILDKEFDYLRSEWSNPTKDSNKIKTFGTRGEYKTDTAGVIDYKYNAYGVAYVHENEDIRLGKGIGWYTGIVHNRLKFKDLGNSKEEQLQGKVGLFKSIPFDENNSLNWTVSGNISVGYNRMNRKFLVVDEIFNAKGKYYNYGIGIKNEIGKEFRLSEGFSLRPYAALNLEYGRTTKIREKSGEMKLEVKANDYISVKPEVGTELAFRHYFGTKTLKAGLSVAYEDELGRVANAKNKAKVAHTNADWYNLRGEKEDRRGNVKFDLNLGLDNQRYGVTANVGYDTKGENVRGGLGLRVIF</sequence>
<dbReference type="Proteomes" id="UP000005392">
    <property type="component" value="Unassembled WGS sequence"/>
</dbReference>
<name>F9EP75_9FUSO</name>